<feature type="non-terminal residue" evidence="1">
    <location>
        <position position="1"/>
    </location>
</feature>
<evidence type="ECO:0000313" key="2">
    <source>
        <dbReference type="Proteomes" id="UP000591131"/>
    </source>
</evidence>
<dbReference type="EMBL" id="JAAPAO010002248">
    <property type="protein sequence ID" value="KAF4647991.1"/>
    <property type="molecule type" value="Genomic_DNA"/>
</dbReference>
<sequence length="60" mass="6506">ASGQTYLRGVYAGSIAPKIRTVRVHLVVTPVRTAVRVCACWAAWGSRNALQTCTAFLMLL</sequence>
<dbReference type="Proteomes" id="UP000591131">
    <property type="component" value="Unassembled WGS sequence"/>
</dbReference>
<keyword evidence="2" id="KW-1185">Reference proteome</keyword>
<feature type="non-terminal residue" evidence="1">
    <location>
        <position position="60"/>
    </location>
</feature>
<name>A0A7J6KN28_PERCH</name>
<dbReference type="AlphaFoldDB" id="A0A7J6KN28"/>
<comment type="caution">
    <text evidence="1">The sequence shown here is derived from an EMBL/GenBank/DDBJ whole genome shotgun (WGS) entry which is preliminary data.</text>
</comment>
<proteinExistence type="predicted"/>
<accession>A0A7J6KN28</accession>
<protein>
    <submittedName>
        <fullName evidence="1">Uncharacterized protein</fullName>
    </submittedName>
</protein>
<evidence type="ECO:0000313" key="1">
    <source>
        <dbReference type="EMBL" id="KAF4647991.1"/>
    </source>
</evidence>
<reference evidence="1 2" key="1">
    <citation type="submission" date="2020-04" db="EMBL/GenBank/DDBJ databases">
        <title>Perkinsus chesapeaki whole genome sequence.</title>
        <authorList>
            <person name="Bogema D.R."/>
        </authorList>
    </citation>
    <scope>NUCLEOTIDE SEQUENCE [LARGE SCALE GENOMIC DNA]</scope>
    <source>
        <strain evidence="1">ATCC PRA-425</strain>
    </source>
</reference>
<organism evidence="1 2">
    <name type="scientific">Perkinsus chesapeaki</name>
    <name type="common">Clam parasite</name>
    <name type="synonym">Perkinsus andrewsi</name>
    <dbReference type="NCBI Taxonomy" id="330153"/>
    <lineage>
        <taxon>Eukaryota</taxon>
        <taxon>Sar</taxon>
        <taxon>Alveolata</taxon>
        <taxon>Perkinsozoa</taxon>
        <taxon>Perkinsea</taxon>
        <taxon>Perkinsida</taxon>
        <taxon>Perkinsidae</taxon>
        <taxon>Perkinsus</taxon>
    </lineage>
</organism>
<gene>
    <name evidence="1" type="ORF">FOL47_003881</name>
</gene>